<name>A0ABT5JQZ5_9SPHN</name>
<dbReference type="NCBIfam" id="NF033947">
    <property type="entry name" value="PEP-cistern"/>
    <property type="match status" value="1"/>
</dbReference>
<feature type="signal peptide" evidence="1">
    <location>
        <begin position="1"/>
        <end position="22"/>
    </location>
</feature>
<dbReference type="NCBIfam" id="NF035944">
    <property type="entry name" value="PEPxxWA-CTERM"/>
    <property type="match status" value="1"/>
</dbReference>
<evidence type="ECO:0000313" key="4">
    <source>
        <dbReference type="Proteomes" id="UP001216558"/>
    </source>
</evidence>
<dbReference type="Proteomes" id="UP001216558">
    <property type="component" value="Unassembled WGS sequence"/>
</dbReference>
<evidence type="ECO:0000313" key="3">
    <source>
        <dbReference type="EMBL" id="MDC8755197.1"/>
    </source>
</evidence>
<reference evidence="3 4" key="1">
    <citation type="submission" date="2022-10" db="EMBL/GenBank/DDBJ databases">
        <title>Erythrobacter sp. sf7 Genome sequencing.</title>
        <authorList>
            <person name="Park S."/>
        </authorList>
    </citation>
    <scope>NUCLEOTIDE SEQUENCE [LARGE SCALE GENOMIC DNA]</scope>
    <source>
        <strain evidence="4">sf7</strain>
    </source>
</reference>
<keyword evidence="1" id="KW-0732">Signal</keyword>
<gene>
    <name evidence="3" type="ORF">OIK40_11160</name>
</gene>
<dbReference type="EMBL" id="JAQQXQ010000008">
    <property type="protein sequence ID" value="MDC8755197.1"/>
    <property type="molecule type" value="Genomic_DNA"/>
</dbReference>
<evidence type="ECO:0000256" key="1">
    <source>
        <dbReference type="SAM" id="SignalP"/>
    </source>
</evidence>
<protein>
    <submittedName>
        <fullName evidence="3">Cistern family PEP-CTERM protein</fullName>
    </submittedName>
</protein>
<keyword evidence="4" id="KW-1185">Reference proteome</keyword>
<feature type="chain" id="PRO_5045957974" evidence="1">
    <location>
        <begin position="23"/>
        <end position="221"/>
    </location>
</feature>
<dbReference type="Pfam" id="PF07589">
    <property type="entry name" value="PEP-CTERM"/>
    <property type="match status" value="1"/>
</dbReference>
<dbReference type="RefSeq" id="WP_273678409.1">
    <property type="nucleotide sequence ID" value="NZ_JAQQXQ010000008.1"/>
</dbReference>
<proteinExistence type="predicted"/>
<feature type="domain" description="Ice-binding protein C-terminal" evidence="2">
    <location>
        <begin position="186"/>
        <end position="210"/>
    </location>
</feature>
<sequence>MKQAVLMSGVAIGFALSSPAQAAVTIDGGQVTVTGVDDTFNVSFNGLSDGQVVRGLSSLLTLTVISVGSNWVFKYSLDNTGAGTVTGFGFNVSPDVVGVMADGTYGNESLGFKAAGFRAETCFQAGSGSCPNGNHKNISDPGTGTLTLQFGSAKNEITLSNFVNRTQSFQIGNVSSAVGQGTPVSPVPEPATWAMMLLGFGLVGAAMRRRGNTTHRVRFAV</sequence>
<accession>A0ABT5JQZ5</accession>
<dbReference type="InterPro" id="IPR013424">
    <property type="entry name" value="Ice-binding_C"/>
</dbReference>
<organism evidence="3 4">
    <name type="scientific">Erythrobacter fulvus</name>
    <dbReference type="NCBI Taxonomy" id="2987523"/>
    <lineage>
        <taxon>Bacteria</taxon>
        <taxon>Pseudomonadati</taxon>
        <taxon>Pseudomonadota</taxon>
        <taxon>Alphaproteobacteria</taxon>
        <taxon>Sphingomonadales</taxon>
        <taxon>Erythrobacteraceae</taxon>
        <taxon>Erythrobacter/Porphyrobacter group</taxon>
        <taxon>Erythrobacter</taxon>
    </lineage>
</organism>
<evidence type="ECO:0000259" key="2">
    <source>
        <dbReference type="Pfam" id="PF07589"/>
    </source>
</evidence>
<dbReference type="NCBIfam" id="TIGR02595">
    <property type="entry name" value="PEP_CTERM"/>
    <property type="match status" value="1"/>
</dbReference>
<comment type="caution">
    <text evidence="3">The sequence shown here is derived from an EMBL/GenBank/DDBJ whole genome shotgun (WGS) entry which is preliminary data.</text>
</comment>